<reference evidence="1 2" key="1">
    <citation type="submission" date="2019-04" db="EMBL/GenBank/DDBJ databases">
        <title>Friends and foes A comparative genomics study of 23 Aspergillus species from section Flavi.</title>
        <authorList>
            <consortium name="DOE Joint Genome Institute"/>
            <person name="Kjaerbolling I."/>
            <person name="Vesth T."/>
            <person name="Frisvad J.C."/>
            <person name="Nybo J.L."/>
            <person name="Theobald S."/>
            <person name="Kildgaard S."/>
            <person name="Isbrandt T."/>
            <person name="Kuo A."/>
            <person name="Sato A."/>
            <person name="Lyhne E.K."/>
            <person name="Kogle M.E."/>
            <person name="Wiebenga A."/>
            <person name="Kun R.S."/>
            <person name="Lubbers R.J."/>
            <person name="Makela M.R."/>
            <person name="Barry K."/>
            <person name="Chovatia M."/>
            <person name="Clum A."/>
            <person name="Daum C."/>
            <person name="Haridas S."/>
            <person name="He G."/>
            <person name="LaButti K."/>
            <person name="Lipzen A."/>
            <person name="Mondo S."/>
            <person name="Riley R."/>
            <person name="Salamov A."/>
            <person name="Simmons B.A."/>
            <person name="Magnuson J.K."/>
            <person name="Henrissat B."/>
            <person name="Mortensen U.H."/>
            <person name="Larsen T.O."/>
            <person name="Devries R.P."/>
            <person name="Grigoriev I.V."/>
            <person name="Machida M."/>
            <person name="Baker S.E."/>
            <person name="Andersen M.R."/>
        </authorList>
    </citation>
    <scope>NUCLEOTIDE SEQUENCE [LARGE SCALE GENOMIC DNA]</scope>
    <source>
        <strain evidence="1 2">CBS 117626</strain>
    </source>
</reference>
<name>A0A5N6UAJ0_ASPTM</name>
<accession>A0A5N6UAJ0</accession>
<proteinExistence type="predicted"/>
<dbReference type="EMBL" id="ML738823">
    <property type="protein sequence ID" value="KAE8155614.1"/>
    <property type="molecule type" value="Genomic_DNA"/>
</dbReference>
<evidence type="ECO:0000313" key="2">
    <source>
        <dbReference type="Proteomes" id="UP000326950"/>
    </source>
</evidence>
<organism evidence="1 2">
    <name type="scientific">Aspergillus tamarii</name>
    <dbReference type="NCBI Taxonomy" id="41984"/>
    <lineage>
        <taxon>Eukaryota</taxon>
        <taxon>Fungi</taxon>
        <taxon>Dikarya</taxon>
        <taxon>Ascomycota</taxon>
        <taxon>Pezizomycotina</taxon>
        <taxon>Eurotiomycetes</taxon>
        <taxon>Eurotiomycetidae</taxon>
        <taxon>Eurotiales</taxon>
        <taxon>Aspergillaceae</taxon>
        <taxon>Aspergillus</taxon>
        <taxon>Aspergillus subgen. Circumdati</taxon>
    </lineage>
</organism>
<keyword evidence="2" id="KW-1185">Reference proteome</keyword>
<gene>
    <name evidence="1" type="ORF">BDV40DRAFT_306843</name>
</gene>
<protein>
    <submittedName>
        <fullName evidence="1">Uncharacterized protein</fullName>
    </submittedName>
</protein>
<sequence>MAANNIENLDHALLGTGRVDRFTCQQQFLLFYWGPANEISVGQRAPDGLICPSPTLTSADWGLGYITELSSTFAENIPPNRCTATEIESYLQQYPKSRELAANDVTERPNKHLLLDWSTLGCENGVRVFYTLVLISWIF</sequence>
<dbReference type="AlphaFoldDB" id="A0A5N6UAJ0"/>
<evidence type="ECO:0000313" key="1">
    <source>
        <dbReference type="EMBL" id="KAE8155614.1"/>
    </source>
</evidence>
<dbReference type="Proteomes" id="UP000326950">
    <property type="component" value="Unassembled WGS sequence"/>
</dbReference>